<dbReference type="EMBL" id="JAKUML010000016">
    <property type="protein sequence ID" value="MCJ8147213.1"/>
    <property type="molecule type" value="Genomic_DNA"/>
</dbReference>
<accession>A0A9X1WZ17</accession>
<reference evidence="1" key="1">
    <citation type="submission" date="2022-02" db="EMBL/GenBank/DDBJ databases">
        <title>Acinetobacter A3.8 sp. nov., isolated from Sediment (Zhairuo Island).</title>
        <authorList>
            <person name="Zheng K."/>
        </authorList>
    </citation>
    <scope>NUCLEOTIDE SEQUENCE</scope>
    <source>
        <strain evidence="1">A3.8</strain>
    </source>
</reference>
<dbReference type="Proteomes" id="UP001139701">
    <property type="component" value="Unassembled WGS sequence"/>
</dbReference>
<gene>
    <name evidence="1" type="ORF">MKI79_09965</name>
</gene>
<proteinExistence type="predicted"/>
<organism evidence="1 2">
    <name type="scientific">Acinetobacter sedimenti</name>
    <dbReference type="NCBI Taxonomy" id="2919922"/>
    <lineage>
        <taxon>Bacteria</taxon>
        <taxon>Pseudomonadati</taxon>
        <taxon>Pseudomonadota</taxon>
        <taxon>Gammaproteobacteria</taxon>
        <taxon>Moraxellales</taxon>
        <taxon>Moraxellaceae</taxon>
        <taxon>Acinetobacter</taxon>
    </lineage>
</organism>
<comment type="caution">
    <text evidence="1">The sequence shown here is derived from an EMBL/GenBank/DDBJ whole genome shotgun (WGS) entry which is preliminary data.</text>
</comment>
<dbReference type="AlphaFoldDB" id="A0A9X1WZ17"/>
<protein>
    <submittedName>
        <fullName evidence="1">Uncharacterized protein</fullName>
    </submittedName>
</protein>
<evidence type="ECO:0000313" key="1">
    <source>
        <dbReference type="EMBL" id="MCJ8147213.1"/>
    </source>
</evidence>
<dbReference type="RefSeq" id="WP_241572876.1">
    <property type="nucleotide sequence ID" value="NZ_JAKUML010000016.1"/>
</dbReference>
<keyword evidence="2" id="KW-1185">Reference proteome</keyword>
<evidence type="ECO:0000313" key="2">
    <source>
        <dbReference type="Proteomes" id="UP001139701"/>
    </source>
</evidence>
<sequence length="112" mass="13631">MKIGIFWYDQDRVIGIAHNFNQTDADSLGLIDSDYNHVQYWEKLRVENSHLKYIEYEEIPRGRVIFNTKKDQPMIYMDSKLFKTSIAKKIAMFFELYFNQIIWKKDPHYRTK</sequence>
<name>A0A9X1WZ17_9GAMM</name>